<evidence type="ECO:0000313" key="1">
    <source>
        <dbReference type="EMBL" id="KKN31214.1"/>
    </source>
</evidence>
<evidence type="ECO:0008006" key="2">
    <source>
        <dbReference type="Google" id="ProtNLM"/>
    </source>
</evidence>
<dbReference type="AlphaFoldDB" id="A0A0F9PM00"/>
<name>A0A0F9PM00_9ZZZZ</name>
<comment type="caution">
    <text evidence="1">The sequence shown here is derived from an EMBL/GenBank/DDBJ whole genome shotgun (WGS) entry which is preliminary data.</text>
</comment>
<reference evidence="1" key="1">
    <citation type="journal article" date="2015" name="Nature">
        <title>Complex archaea that bridge the gap between prokaryotes and eukaryotes.</title>
        <authorList>
            <person name="Spang A."/>
            <person name="Saw J.H."/>
            <person name="Jorgensen S.L."/>
            <person name="Zaremba-Niedzwiedzka K."/>
            <person name="Martijn J."/>
            <person name="Lind A.E."/>
            <person name="van Eijk R."/>
            <person name="Schleper C."/>
            <person name="Guy L."/>
            <person name="Ettema T.J."/>
        </authorList>
    </citation>
    <scope>NUCLEOTIDE SEQUENCE</scope>
</reference>
<proteinExistence type="predicted"/>
<accession>A0A0F9PM00</accession>
<organism evidence="1">
    <name type="scientific">marine sediment metagenome</name>
    <dbReference type="NCBI Taxonomy" id="412755"/>
    <lineage>
        <taxon>unclassified sequences</taxon>
        <taxon>metagenomes</taxon>
        <taxon>ecological metagenomes</taxon>
    </lineage>
</organism>
<sequence length="39" mass="4426">MSTLGLYTTVTCRWAWVRQLVEAGLLPQLIHAVLHPFGF</sequence>
<protein>
    <recommendedName>
        <fullName evidence="2">GST N-terminal domain-containing protein</fullName>
    </recommendedName>
</protein>
<gene>
    <name evidence="1" type="ORF">LCGC14_0826370</name>
</gene>
<dbReference type="EMBL" id="LAZR01002349">
    <property type="protein sequence ID" value="KKN31214.1"/>
    <property type="molecule type" value="Genomic_DNA"/>
</dbReference>